<dbReference type="PANTHER" id="PTHR30349:SF64">
    <property type="entry name" value="PROPHAGE INTEGRASE INTD-RELATED"/>
    <property type="match status" value="1"/>
</dbReference>
<evidence type="ECO:0000256" key="3">
    <source>
        <dbReference type="ARBA" id="ARBA00022679"/>
    </source>
</evidence>
<evidence type="ECO:0000256" key="1">
    <source>
        <dbReference type="ARBA" id="ARBA00008857"/>
    </source>
</evidence>
<dbReference type="SUPFAM" id="SSF56349">
    <property type="entry name" value="DNA breaking-rejoining enzymes"/>
    <property type="match status" value="1"/>
</dbReference>
<dbReference type="GO" id="GO:0075713">
    <property type="term" value="P:establishment of integrated proviral latency"/>
    <property type="evidence" value="ECO:0007669"/>
    <property type="project" value="UniProtKB-KW"/>
</dbReference>
<evidence type="ECO:0000256" key="2">
    <source>
        <dbReference type="ARBA" id="ARBA00016082"/>
    </source>
</evidence>
<proteinExistence type="inferred from homology"/>
<sequence length="353" mass="39535">MPVTPRGGSYEASITRKGRRWRYAFATEAEARGWEADALAALANGRPVPEPSAAKHGAKPGVLTLQAATDKFWNHAYVGSQSDWPKTVALYFKALNKMFPGYTFAEFATQDKTDEYVKSLYDRGQAQSTVNSKVSTIGMLFKWGVENRFIESAPKMKIRKCNNQRMGYMSVDDEASVLRIMRQHENFEAADAVVVLVDTGLRPSELFRLIGRDYNPNDGKITVQKAKNGEGRAVPCTTRVREVFMRRRQAAALGQKMFGTLTKERLRAAWDRVREAMQRTDDPEFIPYILRHTCASRLVQRGVALGVVMRWMGHKSMQMTMRYAKHAPGDFDAAAAALEGAAPRPFQVIQGGS</sequence>
<keyword evidence="7" id="KW-1179">Viral genome integration</keyword>
<keyword evidence="3" id="KW-0808">Transferase</keyword>
<keyword evidence="5" id="KW-0229">DNA integration</keyword>
<dbReference type="EMBL" id="LR796773">
    <property type="protein sequence ID" value="CAB4165062.1"/>
    <property type="molecule type" value="Genomic_DNA"/>
</dbReference>
<reference evidence="9" key="1">
    <citation type="submission" date="2020-04" db="EMBL/GenBank/DDBJ databases">
        <authorList>
            <person name="Chiriac C."/>
            <person name="Salcher M."/>
            <person name="Ghai R."/>
            <person name="Kavagutti S V."/>
        </authorList>
    </citation>
    <scope>NUCLEOTIDE SEQUENCE</scope>
</reference>
<dbReference type="GO" id="GO:0016740">
    <property type="term" value="F:transferase activity"/>
    <property type="evidence" value="ECO:0007669"/>
    <property type="project" value="UniProtKB-KW"/>
</dbReference>
<evidence type="ECO:0000259" key="8">
    <source>
        <dbReference type="PROSITE" id="PS51898"/>
    </source>
</evidence>
<dbReference type="InterPro" id="IPR011010">
    <property type="entry name" value="DNA_brk_join_enz"/>
</dbReference>
<dbReference type="InterPro" id="IPR002104">
    <property type="entry name" value="Integrase_catalytic"/>
</dbReference>
<organism evidence="9">
    <name type="scientific">uncultured Caudovirales phage</name>
    <dbReference type="NCBI Taxonomy" id="2100421"/>
    <lineage>
        <taxon>Viruses</taxon>
        <taxon>Duplodnaviria</taxon>
        <taxon>Heunggongvirae</taxon>
        <taxon>Uroviricota</taxon>
        <taxon>Caudoviricetes</taxon>
        <taxon>Peduoviridae</taxon>
        <taxon>Maltschvirus</taxon>
        <taxon>Maltschvirus maltsch</taxon>
    </lineage>
</organism>
<dbReference type="InterPro" id="IPR050090">
    <property type="entry name" value="Tyrosine_recombinase_XerCD"/>
</dbReference>
<evidence type="ECO:0000256" key="6">
    <source>
        <dbReference type="ARBA" id="ARBA00023172"/>
    </source>
</evidence>
<evidence type="ECO:0000256" key="7">
    <source>
        <dbReference type="ARBA" id="ARBA00023195"/>
    </source>
</evidence>
<comment type="similarity">
    <text evidence="1">Belongs to the 'phage' integrase family.</text>
</comment>
<keyword evidence="6" id="KW-0233">DNA recombination</keyword>
<accession>A0A6J5P1R9</accession>
<gene>
    <name evidence="9" type="ORF">UFOVP823_5</name>
</gene>
<dbReference type="PROSITE" id="PS51898">
    <property type="entry name" value="TYR_RECOMBINASE"/>
    <property type="match status" value="1"/>
</dbReference>
<name>A0A6J5P1R9_9CAUD</name>
<dbReference type="GO" id="GO:0044826">
    <property type="term" value="P:viral genome integration into host DNA"/>
    <property type="evidence" value="ECO:0007669"/>
    <property type="project" value="UniProtKB-KW"/>
</dbReference>
<feature type="domain" description="Tyr recombinase" evidence="8">
    <location>
        <begin position="164"/>
        <end position="339"/>
    </location>
</feature>
<evidence type="ECO:0000256" key="5">
    <source>
        <dbReference type="ARBA" id="ARBA00022908"/>
    </source>
</evidence>
<keyword evidence="7" id="KW-1160">Virus entry into host cell</keyword>
<evidence type="ECO:0000256" key="4">
    <source>
        <dbReference type="ARBA" id="ARBA00022801"/>
    </source>
</evidence>
<dbReference type="GO" id="GO:0016787">
    <property type="term" value="F:hydrolase activity"/>
    <property type="evidence" value="ECO:0007669"/>
    <property type="project" value="UniProtKB-KW"/>
</dbReference>
<evidence type="ECO:0000313" key="9">
    <source>
        <dbReference type="EMBL" id="CAB4165062.1"/>
    </source>
</evidence>
<dbReference type="PANTHER" id="PTHR30349">
    <property type="entry name" value="PHAGE INTEGRASE-RELATED"/>
    <property type="match status" value="1"/>
</dbReference>
<dbReference type="GO" id="GO:0003677">
    <property type="term" value="F:DNA binding"/>
    <property type="evidence" value="ECO:0007669"/>
    <property type="project" value="InterPro"/>
</dbReference>
<protein>
    <recommendedName>
        <fullName evidence="2">Integrase</fullName>
    </recommendedName>
</protein>
<dbReference type="Gene3D" id="1.10.443.10">
    <property type="entry name" value="Intergrase catalytic core"/>
    <property type="match status" value="1"/>
</dbReference>
<dbReference type="GO" id="GO:0015074">
    <property type="term" value="P:DNA integration"/>
    <property type="evidence" value="ECO:0007669"/>
    <property type="project" value="UniProtKB-KW"/>
</dbReference>
<dbReference type="GO" id="GO:0006310">
    <property type="term" value="P:DNA recombination"/>
    <property type="evidence" value="ECO:0007669"/>
    <property type="project" value="UniProtKB-KW"/>
</dbReference>
<keyword evidence="4" id="KW-0378">Hydrolase</keyword>
<dbReference type="CDD" id="cd00796">
    <property type="entry name" value="INT_Rci_Hp1_C"/>
    <property type="match status" value="1"/>
</dbReference>
<dbReference type="InterPro" id="IPR013762">
    <property type="entry name" value="Integrase-like_cat_sf"/>
</dbReference>
<dbReference type="Pfam" id="PF00589">
    <property type="entry name" value="Phage_integrase"/>
    <property type="match status" value="1"/>
</dbReference>